<evidence type="ECO:0000313" key="7">
    <source>
        <dbReference type="EMBL" id="KKL17874.1"/>
    </source>
</evidence>
<keyword evidence="4 6" id="KW-1133">Transmembrane helix</keyword>
<accession>A0A0F9B7H9</accession>
<dbReference type="Pfam" id="PF02653">
    <property type="entry name" value="BPD_transp_2"/>
    <property type="match status" value="1"/>
</dbReference>
<proteinExistence type="predicted"/>
<sequence length="272" mass="28977">MIDLTPILFAGLIAAPPIVFASLGQIFCEKTGEFNIGMEGIMLVSATTTYIVALLTKSLLLSVVTGPLVGAVFGIILAFLQIKLRCDQIILGLGVILLGIGLDPYLVGFLPEGMVGRPVPTLPPARIPFLSDLAWAEFIFGQNVVVYLSILAIPCSWIVLNKTFLGLKLAATGENPKGSDVVGIKVFKNKFIGLLVSCMLGGVAGGYFIYGIAGSWIVGITGGVGFLSLATGIRCLSGAIVFLHRFFSGFSMLDSLFLGRYLRSSLWPKHIF</sequence>
<feature type="transmembrane region" description="Helical" evidence="6">
    <location>
        <begin position="34"/>
        <end position="53"/>
    </location>
</feature>
<reference evidence="7" key="1">
    <citation type="journal article" date="2015" name="Nature">
        <title>Complex archaea that bridge the gap between prokaryotes and eukaryotes.</title>
        <authorList>
            <person name="Spang A."/>
            <person name="Saw J.H."/>
            <person name="Jorgensen S.L."/>
            <person name="Zaremba-Niedzwiedzka K."/>
            <person name="Martijn J."/>
            <person name="Lind A.E."/>
            <person name="van Eijk R."/>
            <person name="Schleper C."/>
            <person name="Guy L."/>
            <person name="Ettema T.J."/>
        </authorList>
    </citation>
    <scope>NUCLEOTIDE SEQUENCE</scope>
</reference>
<evidence type="ECO:0000256" key="3">
    <source>
        <dbReference type="ARBA" id="ARBA00022692"/>
    </source>
</evidence>
<comment type="caution">
    <text evidence="7">The sequence shown here is derived from an EMBL/GenBank/DDBJ whole genome shotgun (WGS) entry which is preliminary data.</text>
</comment>
<evidence type="ECO:0000256" key="6">
    <source>
        <dbReference type="SAM" id="Phobius"/>
    </source>
</evidence>
<protein>
    <recommendedName>
        <fullName evidence="8">ABC transporter permease</fullName>
    </recommendedName>
</protein>
<feature type="transmembrane region" description="Helical" evidence="6">
    <location>
        <begin position="191"/>
        <end position="210"/>
    </location>
</feature>
<evidence type="ECO:0008006" key="8">
    <source>
        <dbReference type="Google" id="ProtNLM"/>
    </source>
</evidence>
<dbReference type="AlphaFoldDB" id="A0A0F9B7H9"/>
<dbReference type="PANTHER" id="PTHR43370">
    <property type="entry name" value="SUGAR ABC TRANSPORTER INTEGRAL MEMBRANE PROTEIN-RELATED"/>
    <property type="match status" value="1"/>
</dbReference>
<feature type="transmembrane region" description="Helical" evidence="6">
    <location>
        <begin position="89"/>
        <end position="110"/>
    </location>
</feature>
<name>A0A0F9B7H9_9ZZZZ</name>
<evidence type="ECO:0000256" key="1">
    <source>
        <dbReference type="ARBA" id="ARBA00004651"/>
    </source>
</evidence>
<dbReference type="PANTHER" id="PTHR43370:SF2">
    <property type="entry name" value="ABC TRANSPORTER PERMEASE PROTEIN"/>
    <property type="match status" value="1"/>
</dbReference>
<dbReference type="InterPro" id="IPR001851">
    <property type="entry name" value="ABC_transp_permease"/>
</dbReference>
<keyword evidence="3 6" id="KW-0812">Transmembrane</keyword>
<evidence type="ECO:0000256" key="2">
    <source>
        <dbReference type="ARBA" id="ARBA00022475"/>
    </source>
</evidence>
<dbReference type="GO" id="GO:0022857">
    <property type="term" value="F:transmembrane transporter activity"/>
    <property type="evidence" value="ECO:0007669"/>
    <property type="project" value="InterPro"/>
</dbReference>
<evidence type="ECO:0000256" key="5">
    <source>
        <dbReference type="ARBA" id="ARBA00023136"/>
    </source>
</evidence>
<feature type="transmembrane region" description="Helical" evidence="6">
    <location>
        <begin position="138"/>
        <end position="160"/>
    </location>
</feature>
<dbReference type="CDD" id="cd06580">
    <property type="entry name" value="TM_PBP1_transp_TpRbsC_like"/>
    <property type="match status" value="1"/>
</dbReference>
<organism evidence="7">
    <name type="scientific">marine sediment metagenome</name>
    <dbReference type="NCBI Taxonomy" id="412755"/>
    <lineage>
        <taxon>unclassified sequences</taxon>
        <taxon>metagenomes</taxon>
        <taxon>ecological metagenomes</taxon>
    </lineage>
</organism>
<feature type="transmembrane region" description="Helical" evidence="6">
    <location>
        <begin position="59"/>
        <end position="82"/>
    </location>
</feature>
<comment type="subcellular location">
    <subcellularLocation>
        <location evidence="1">Cell membrane</location>
        <topology evidence="1">Multi-pass membrane protein</topology>
    </subcellularLocation>
</comment>
<keyword evidence="2" id="KW-1003">Cell membrane</keyword>
<feature type="transmembrane region" description="Helical" evidence="6">
    <location>
        <begin position="6"/>
        <end position="27"/>
    </location>
</feature>
<gene>
    <name evidence="7" type="ORF">LCGC14_2481170</name>
</gene>
<feature type="transmembrane region" description="Helical" evidence="6">
    <location>
        <begin position="216"/>
        <end position="243"/>
    </location>
</feature>
<dbReference type="EMBL" id="LAZR01039086">
    <property type="protein sequence ID" value="KKL17874.1"/>
    <property type="molecule type" value="Genomic_DNA"/>
</dbReference>
<keyword evidence="5 6" id="KW-0472">Membrane</keyword>
<dbReference type="GO" id="GO:0005886">
    <property type="term" value="C:plasma membrane"/>
    <property type="evidence" value="ECO:0007669"/>
    <property type="project" value="UniProtKB-SubCell"/>
</dbReference>
<evidence type="ECO:0000256" key="4">
    <source>
        <dbReference type="ARBA" id="ARBA00022989"/>
    </source>
</evidence>